<evidence type="ECO:0000259" key="12">
    <source>
        <dbReference type="Pfam" id="PF00370"/>
    </source>
</evidence>
<dbReference type="GO" id="GO:0004370">
    <property type="term" value="F:glycerol kinase activity"/>
    <property type="evidence" value="ECO:0007669"/>
    <property type="project" value="UniProtKB-EC"/>
</dbReference>
<dbReference type="EC" id="2.7.1.30" evidence="3"/>
<evidence type="ECO:0000256" key="8">
    <source>
        <dbReference type="ARBA" id="ARBA00022840"/>
    </source>
</evidence>
<evidence type="ECO:0000256" key="4">
    <source>
        <dbReference type="ARBA" id="ARBA00022679"/>
    </source>
</evidence>
<dbReference type="GO" id="GO:0019563">
    <property type="term" value="P:glycerol catabolic process"/>
    <property type="evidence" value="ECO:0007669"/>
    <property type="project" value="TreeGrafter"/>
</dbReference>
<dbReference type="Pfam" id="PF02782">
    <property type="entry name" value="FGGY_C"/>
    <property type="match status" value="1"/>
</dbReference>
<comment type="similarity">
    <text evidence="2 11">Belongs to the FGGY kinase family.</text>
</comment>
<keyword evidence="8" id="KW-0067">ATP-binding</keyword>
<evidence type="ECO:0000256" key="6">
    <source>
        <dbReference type="ARBA" id="ARBA00022777"/>
    </source>
</evidence>
<dbReference type="GO" id="GO:0005524">
    <property type="term" value="F:ATP binding"/>
    <property type="evidence" value="ECO:0007669"/>
    <property type="project" value="UniProtKB-KW"/>
</dbReference>
<dbReference type="NCBIfam" id="TIGR01311">
    <property type="entry name" value="glycerol_kin"/>
    <property type="match status" value="1"/>
</dbReference>
<dbReference type="InterPro" id="IPR005999">
    <property type="entry name" value="Glycerol_kin"/>
</dbReference>
<proteinExistence type="inferred from homology"/>
<keyword evidence="6 11" id="KW-0418">Kinase</keyword>
<dbReference type="GO" id="GO:0006072">
    <property type="term" value="P:glycerol-3-phosphate metabolic process"/>
    <property type="evidence" value="ECO:0007669"/>
    <property type="project" value="InterPro"/>
</dbReference>
<evidence type="ECO:0000256" key="9">
    <source>
        <dbReference type="ARBA" id="ARBA00043149"/>
    </source>
</evidence>
<dbReference type="PIRSF" id="PIRSF000538">
    <property type="entry name" value="GlpK"/>
    <property type="match status" value="1"/>
</dbReference>
<dbReference type="RefSeq" id="WP_119762182.1">
    <property type="nucleotide sequence ID" value="NZ_QYUM01000003.1"/>
</dbReference>
<keyword evidence="15" id="KW-1185">Reference proteome</keyword>
<protein>
    <recommendedName>
        <fullName evidence="3">glycerol kinase</fullName>
        <ecNumber evidence="3">2.7.1.30</ecNumber>
    </recommendedName>
    <alternativeName>
        <fullName evidence="9">ATP:glycerol 3-phosphotransferase</fullName>
    </alternativeName>
</protein>
<name>A0A418WL26_9SPHN</name>
<keyword evidence="5" id="KW-0547">Nucleotide-binding</keyword>
<dbReference type="EMBL" id="QYUM01000003">
    <property type="protein sequence ID" value="RJF90746.1"/>
    <property type="molecule type" value="Genomic_DNA"/>
</dbReference>
<evidence type="ECO:0000256" key="10">
    <source>
        <dbReference type="ARBA" id="ARBA00052101"/>
    </source>
</evidence>
<evidence type="ECO:0000256" key="7">
    <source>
        <dbReference type="ARBA" id="ARBA00022798"/>
    </source>
</evidence>
<comment type="pathway">
    <text evidence="1">Polyol metabolism; glycerol degradation via glycerol kinase pathway; sn-glycerol 3-phosphate from glycerol: step 1/1.</text>
</comment>
<dbReference type="PANTHER" id="PTHR10196">
    <property type="entry name" value="SUGAR KINASE"/>
    <property type="match status" value="1"/>
</dbReference>
<dbReference type="Gene3D" id="3.30.420.40">
    <property type="match status" value="2"/>
</dbReference>
<accession>A0A418WL26</accession>
<dbReference type="InterPro" id="IPR018483">
    <property type="entry name" value="Carb_kinase_FGGY_CS"/>
</dbReference>
<dbReference type="Proteomes" id="UP000286100">
    <property type="component" value="Unassembled WGS sequence"/>
</dbReference>
<evidence type="ECO:0000313" key="15">
    <source>
        <dbReference type="Proteomes" id="UP000286100"/>
    </source>
</evidence>
<dbReference type="InterPro" id="IPR018485">
    <property type="entry name" value="FGGY_C"/>
</dbReference>
<dbReference type="NCBIfam" id="NF000756">
    <property type="entry name" value="PRK00047.1"/>
    <property type="match status" value="1"/>
</dbReference>
<dbReference type="FunFam" id="3.30.420.40:FF:000007">
    <property type="entry name" value="Glycerol kinase"/>
    <property type="match status" value="1"/>
</dbReference>
<dbReference type="CDD" id="cd07786">
    <property type="entry name" value="FGGY_EcGK_like"/>
    <property type="match status" value="1"/>
</dbReference>
<evidence type="ECO:0000256" key="11">
    <source>
        <dbReference type="RuleBase" id="RU003733"/>
    </source>
</evidence>
<dbReference type="InterPro" id="IPR043129">
    <property type="entry name" value="ATPase_NBD"/>
</dbReference>
<dbReference type="InterPro" id="IPR000577">
    <property type="entry name" value="Carb_kinase_FGGY"/>
</dbReference>
<dbReference type="GO" id="GO:0005829">
    <property type="term" value="C:cytosol"/>
    <property type="evidence" value="ECO:0007669"/>
    <property type="project" value="TreeGrafter"/>
</dbReference>
<dbReference type="Pfam" id="PF00370">
    <property type="entry name" value="FGGY_N"/>
    <property type="match status" value="1"/>
</dbReference>
<evidence type="ECO:0000256" key="5">
    <source>
        <dbReference type="ARBA" id="ARBA00022741"/>
    </source>
</evidence>
<dbReference type="PROSITE" id="PS00445">
    <property type="entry name" value="FGGY_KINASES_2"/>
    <property type="match status" value="1"/>
</dbReference>
<evidence type="ECO:0000256" key="3">
    <source>
        <dbReference type="ARBA" id="ARBA00012099"/>
    </source>
</evidence>
<evidence type="ECO:0000259" key="13">
    <source>
        <dbReference type="Pfam" id="PF02782"/>
    </source>
</evidence>
<reference evidence="14 15" key="1">
    <citation type="submission" date="2018-09" db="EMBL/GenBank/DDBJ databases">
        <authorList>
            <person name="Zhu H."/>
        </authorList>
    </citation>
    <scope>NUCLEOTIDE SEQUENCE [LARGE SCALE GENOMIC DNA]</scope>
    <source>
        <strain evidence="14 15">K2R01-6</strain>
    </source>
</reference>
<feature type="domain" description="Carbohydrate kinase FGGY N-terminal" evidence="12">
    <location>
        <begin position="11"/>
        <end position="252"/>
    </location>
</feature>
<keyword evidence="4 11" id="KW-0808">Transferase</keyword>
<dbReference type="PANTHER" id="PTHR10196:SF78">
    <property type="entry name" value="GLYCEROL KINASE"/>
    <property type="match status" value="1"/>
</dbReference>
<gene>
    <name evidence="14" type="primary">glpK</name>
    <name evidence="14" type="ORF">D3876_11130</name>
</gene>
<comment type="catalytic activity">
    <reaction evidence="10">
        <text>glycerol + ATP = sn-glycerol 3-phosphate + ADP + H(+)</text>
        <dbReference type="Rhea" id="RHEA:21644"/>
        <dbReference type="ChEBI" id="CHEBI:15378"/>
        <dbReference type="ChEBI" id="CHEBI:17754"/>
        <dbReference type="ChEBI" id="CHEBI:30616"/>
        <dbReference type="ChEBI" id="CHEBI:57597"/>
        <dbReference type="ChEBI" id="CHEBI:456216"/>
        <dbReference type="EC" id="2.7.1.30"/>
    </reaction>
</comment>
<dbReference type="SUPFAM" id="SSF53067">
    <property type="entry name" value="Actin-like ATPase domain"/>
    <property type="match status" value="2"/>
</dbReference>
<keyword evidence="7" id="KW-0319">Glycerol metabolism</keyword>
<feature type="domain" description="Carbohydrate kinase FGGY C-terminal" evidence="13">
    <location>
        <begin position="263"/>
        <end position="448"/>
    </location>
</feature>
<evidence type="ECO:0000313" key="14">
    <source>
        <dbReference type="EMBL" id="RJF90746.1"/>
    </source>
</evidence>
<comment type="caution">
    <text evidence="14">The sequence shown here is derived from an EMBL/GenBank/DDBJ whole genome shotgun (WGS) entry which is preliminary data.</text>
</comment>
<organism evidence="14 15">
    <name type="scientific">Sphingomonas cavernae</name>
    <dbReference type="NCBI Taxonomy" id="2320861"/>
    <lineage>
        <taxon>Bacteria</taxon>
        <taxon>Pseudomonadati</taxon>
        <taxon>Pseudomonadota</taxon>
        <taxon>Alphaproteobacteria</taxon>
        <taxon>Sphingomonadales</taxon>
        <taxon>Sphingomonadaceae</taxon>
        <taxon>Sphingomonas</taxon>
    </lineage>
</organism>
<dbReference type="InterPro" id="IPR018484">
    <property type="entry name" value="FGGY_N"/>
</dbReference>
<evidence type="ECO:0000256" key="1">
    <source>
        <dbReference type="ARBA" id="ARBA00005190"/>
    </source>
</evidence>
<sequence length="496" mass="51874">MGAPSASADKILVIDEGTTSTRAMLFGADGVLLGQAQAPITQHYPAPGLVEHDAAEIWALTLRCAREMVALAGGAAAVACIGITNQRETIVFWDRRTGEPLAPAIVWQDRRTADLCAGFKERGEEPGVQARTGLLLDPYFSASKIGWALENWPQLREAGAHLAVGTVESYLVFRLTGGAHLSDATNASRTALMAIGASGWDDGLLDLFGVPRAILPEIVDCAGAIGTTDAALFGAAIPITGMAGDQQAATIGQACLQPGQTKATYGTGAFVLTNTGRRLPQSRHRLLSTICWQLSGERHYALEGSVFVAGSLIQWLRDELGLVARSADSEPLARSVADNGGVYLVPALSGLGAPWWEPAARGAITGLSFATGRAHIVRAALEAMAHQTSDLKSAFAADGADWQTLRIDGGMVANDWMAQDLADILAIPVERPGFAETTAMGAAMLAGLGAGLFATLEQASAMRGAVAQFTPQMPGPVREARLAGWSRAVRTVLEGA</sequence>
<dbReference type="OrthoDB" id="9805576at2"/>
<evidence type="ECO:0000256" key="2">
    <source>
        <dbReference type="ARBA" id="ARBA00009156"/>
    </source>
</evidence>
<dbReference type="AlphaFoldDB" id="A0A418WL26"/>